<dbReference type="InterPro" id="IPR008780">
    <property type="entry name" value="Plasmodium_Vir"/>
</dbReference>
<keyword evidence="1" id="KW-0472">Membrane</keyword>
<evidence type="ECO:0000256" key="1">
    <source>
        <dbReference type="SAM" id="Phobius"/>
    </source>
</evidence>
<name>A0A1G4E4M4_PLAVI</name>
<dbReference type="VEuPathDB" id="PlasmoDB:PVPAM_130007800"/>
<reference evidence="2 3" key="1">
    <citation type="submission" date="2016-07" db="EMBL/GenBank/DDBJ databases">
        <authorList>
            <consortium name="Pathogen Informatics"/>
        </authorList>
    </citation>
    <scope>NUCLEOTIDE SEQUENCE [LARGE SCALE GENOMIC DNA]</scope>
</reference>
<dbReference type="AlphaFoldDB" id="A0A1G4E4M4"/>
<proteinExistence type="predicted"/>
<dbReference type="Proteomes" id="UP000305196">
    <property type="component" value="Unassembled WGS sequence"/>
</dbReference>
<keyword evidence="1" id="KW-0812">Transmembrane</keyword>
<accession>A0A1G4E4M4</accession>
<keyword evidence="1" id="KW-1133">Transmembrane helix</keyword>
<evidence type="ECO:0000313" key="3">
    <source>
        <dbReference type="Proteomes" id="UP000305196"/>
    </source>
</evidence>
<feature type="transmembrane region" description="Helical" evidence="1">
    <location>
        <begin position="232"/>
        <end position="250"/>
    </location>
</feature>
<sequence length="309" mass="36758">MKEINDKDQISYIFNEKLDDHESISKLKELNSETAATSFLSYDESKRILAKLVRNIKLINSEYSGTYKKRCRDVNHWINEKIKTHKTAKNGEDISDNVVTVFNDIKWKKGNQWEKVCERVPNVYILNAESIMKKLDDFCESRDNLRCDIFKNNEECLRYNRYIKRNREYFSSQLHTICDTYGCKINGYKIDDNCSLDKMDVTFREINCEGLYKKEELENPVSTLKERSSVEIGFFIVVSLILFYFFLTFLDKFTPIGNMLRSCGKRKYAIKRNLGRMDEDYYSQYYSDEIPVRSENKPYFIEYARPQNQ</sequence>
<dbReference type="VEuPathDB" id="PlasmoDB:PVP01_0000260"/>
<dbReference type="VEuPathDB" id="PlasmoDB:PVW1_000015000"/>
<organism evidence="2 3">
    <name type="scientific">Plasmodium vivax</name>
    <name type="common">malaria parasite P. vivax</name>
    <dbReference type="NCBI Taxonomy" id="5855"/>
    <lineage>
        <taxon>Eukaryota</taxon>
        <taxon>Sar</taxon>
        <taxon>Alveolata</taxon>
        <taxon>Apicomplexa</taxon>
        <taxon>Aconoidasida</taxon>
        <taxon>Haemosporida</taxon>
        <taxon>Plasmodiidae</taxon>
        <taxon>Plasmodium</taxon>
        <taxon>Plasmodium (Plasmodium)</taxon>
    </lineage>
</organism>
<protein>
    <submittedName>
        <fullName evidence="2">VIR protein</fullName>
    </submittedName>
</protein>
<gene>
    <name evidence="2" type="ORF">PVC01_000008400</name>
</gene>
<evidence type="ECO:0000313" key="2">
    <source>
        <dbReference type="EMBL" id="SCA60173.1"/>
    </source>
</evidence>
<dbReference type="Pfam" id="PF05795">
    <property type="entry name" value="Plasmodium_Vir"/>
    <property type="match status" value="1"/>
</dbReference>
<dbReference type="EMBL" id="FLYI01000111">
    <property type="protein sequence ID" value="SCA60173.1"/>
    <property type="molecule type" value="Genomic_DNA"/>
</dbReference>